<dbReference type="EMBL" id="GG704911">
    <property type="protein sequence ID" value="EAS36957.3"/>
    <property type="molecule type" value="Genomic_DNA"/>
</dbReference>
<organism evidence="1 2">
    <name type="scientific">Coccidioides immitis (strain RS)</name>
    <name type="common">Valley fever fungus</name>
    <dbReference type="NCBI Taxonomy" id="246410"/>
    <lineage>
        <taxon>Eukaryota</taxon>
        <taxon>Fungi</taxon>
        <taxon>Dikarya</taxon>
        <taxon>Ascomycota</taxon>
        <taxon>Pezizomycotina</taxon>
        <taxon>Eurotiomycetes</taxon>
        <taxon>Eurotiomycetidae</taxon>
        <taxon>Onygenales</taxon>
        <taxon>Onygenaceae</taxon>
        <taxon>Coccidioides</taxon>
    </lineage>
</organism>
<name>J3KL36_COCIM</name>
<dbReference type="InParanoid" id="J3KL36"/>
<evidence type="ECO:0000313" key="2">
    <source>
        <dbReference type="Proteomes" id="UP000001261"/>
    </source>
</evidence>
<protein>
    <submittedName>
        <fullName evidence="1">Uncharacterized protein</fullName>
    </submittedName>
</protein>
<dbReference type="RefSeq" id="XP_001248540.2">
    <property type="nucleotide sequence ID" value="XM_001248539.2"/>
</dbReference>
<keyword evidence="2" id="KW-1185">Reference proteome</keyword>
<dbReference type="AlphaFoldDB" id="J3KL36"/>
<dbReference type="OMA" id="KWIESFA"/>
<dbReference type="VEuPathDB" id="FungiDB:CIMG_02311"/>
<dbReference type="KEGG" id="cim:CIMG_02311"/>
<accession>J3KL36</accession>
<reference evidence="2" key="2">
    <citation type="journal article" date="2010" name="Genome Res.">
        <title>Population genomic sequencing of Coccidioides fungi reveals recent hybridization and transposon control.</title>
        <authorList>
            <person name="Neafsey D.E."/>
            <person name="Barker B.M."/>
            <person name="Sharpton T.J."/>
            <person name="Stajich J.E."/>
            <person name="Park D.J."/>
            <person name="Whiston E."/>
            <person name="Hung C.-Y."/>
            <person name="McMahan C."/>
            <person name="White J."/>
            <person name="Sykes S."/>
            <person name="Heiman D."/>
            <person name="Young S."/>
            <person name="Zeng Q."/>
            <person name="Abouelleil A."/>
            <person name="Aftuck L."/>
            <person name="Bessette D."/>
            <person name="Brown A."/>
            <person name="FitzGerald M."/>
            <person name="Lui A."/>
            <person name="Macdonald J.P."/>
            <person name="Priest M."/>
            <person name="Orbach M.J."/>
            <person name="Galgiani J.N."/>
            <person name="Kirkland T.N."/>
            <person name="Cole G.T."/>
            <person name="Birren B.W."/>
            <person name="Henn M.R."/>
            <person name="Taylor J.W."/>
            <person name="Rounsley S.D."/>
        </authorList>
    </citation>
    <scope>GENOME REANNOTATION</scope>
    <source>
        <strain evidence="2">RS</strain>
    </source>
</reference>
<gene>
    <name evidence="1" type="ORF">CIMG_02311</name>
</gene>
<evidence type="ECO:0000313" key="1">
    <source>
        <dbReference type="EMBL" id="EAS36957.3"/>
    </source>
</evidence>
<dbReference type="Proteomes" id="UP000001261">
    <property type="component" value="Unassembled WGS sequence"/>
</dbReference>
<dbReference type="GeneID" id="4566754"/>
<sequence>MSQLPRIFLPAAMSTMSQTASRVFTVKVQRPHETEAEDHGQNLPSQLETIPKDASTLRIEDNTPSDEEWALLGEYFTSVEHLIFDYTFELRFEGPTSKELSKAHRGAIARGEAEQRSLTLQKDTPEERKIEFIVIPELVREWMRQRMEELDAAQEDSPKQLFRPQKETDTRILEIVENDAMDTLCRMVMSLSDVVYNLNTLKICSTEALDFSFIGPQTFESILPTLENLDTLVLSVGEVFGDYDVLPSQLYKSFPPNLATLRFRGPGSLVTSEHWKGWVESFGSPDFLPKLKKLGFVLDLDYEEAEKDSYRKVNKVEIPAEERLEQAKAACDELHRAAH</sequence>
<reference evidence="2" key="1">
    <citation type="journal article" date="2009" name="Genome Res.">
        <title>Comparative genomic analyses of the human fungal pathogens Coccidioides and their relatives.</title>
        <authorList>
            <person name="Sharpton T.J."/>
            <person name="Stajich J.E."/>
            <person name="Rounsley S.D."/>
            <person name="Gardner M.J."/>
            <person name="Wortman J.R."/>
            <person name="Jordar V.S."/>
            <person name="Maiti R."/>
            <person name="Kodira C.D."/>
            <person name="Neafsey D.E."/>
            <person name="Zeng Q."/>
            <person name="Hung C.-Y."/>
            <person name="McMahan C."/>
            <person name="Muszewska A."/>
            <person name="Grynberg M."/>
            <person name="Mandel M.A."/>
            <person name="Kellner E.M."/>
            <person name="Barker B.M."/>
            <person name="Galgiani J.N."/>
            <person name="Orbach M.J."/>
            <person name="Kirkland T.N."/>
            <person name="Cole G.T."/>
            <person name="Henn M.R."/>
            <person name="Birren B.W."/>
            <person name="Taylor J.W."/>
        </authorList>
    </citation>
    <scope>NUCLEOTIDE SEQUENCE [LARGE SCALE GENOMIC DNA]</scope>
    <source>
        <strain evidence="2">RS</strain>
    </source>
</reference>
<dbReference type="OrthoDB" id="4579491at2759"/>
<proteinExistence type="predicted"/>